<accession>A0ABD1XJR9</accession>
<dbReference type="EMBL" id="JBHFFA010000008">
    <property type="protein sequence ID" value="KAL2609014.1"/>
    <property type="molecule type" value="Genomic_DNA"/>
</dbReference>
<gene>
    <name evidence="2" type="ORF">R1flu_027587</name>
</gene>
<feature type="region of interest" description="Disordered" evidence="1">
    <location>
        <begin position="1"/>
        <end position="30"/>
    </location>
</feature>
<protein>
    <submittedName>
        <fullName evidence="2">Uncharacterized protein</fullName>
    </submittedName>
</protein>
<reference evidence="2 3" key="1">
    <citation type="submission" date="2024-09" db="EMBL/GenBank/DDBJ databases">
        <title>Chromosome-scale assembly of Riccia fluitans.</title>
        <authorList>
            <person name="Paukszto L."/>
            <person name="Sawicki J."/>
            <person name="Karawczyk K."/>
            <person name="Piernik-Szablinska J."/>
            <person name="Szczecinska M."/>
            <person name="Mazdziarz M."/>
        </authorList>
    </citation>
    <scope>NUCLEOTIDE SEQUENCE [LARGE SCALE GENOMIC DNA]</scope>
    <source>
        <strain evidence="2">Rf_01</strain>
        <tissue evidence="2">Aerial parts of the thallus</tissue>
    </source>
</reference>
<comment type="caution">
    <text evidence="2">The sequence shown here is derived from an EMBL/GenBank/DDBJ whole genome shotgun (WGS) entry which is preliminary data.</text>
</comment>
<organism evidence="2 3">
    <name type="scientific">Riccia fluitans</name>
    <dbReference type="NCBI Taxonomy" id="41844"/>
    <lineage>
        <taxon>Eukaryota</taxon>
        <taxon>Viridiplantae</taxon>
        <taxon>Streptophyta</taxon>
        <taxon>Embryophyta</taxon>
        <taxon>Marchantiophyta</taxon>
        <taxon>Marchantiopsida</taxon>
        <taxon>Marchantiidae</taxon>
        <taxon>Marchantiales</taxon>
        <taxon>Ricciaceae</taxon>
        <taxon>Riccia</taxon>
    </lineage>
</organism>
<evidence type="ECO:0000313" key="3">
    <source>
        <dbReference type="Proteomes" id="UP001605036"/>
    </source>
</evidence>
<keyword evidence="3" id="KW-1185">Reference proteome</keyword>
<evidence type="ECO:0000256" key="1">
    <source>
        <dbReference type="SAM" id="MobiDB-lite"/>
    </source>
</evidence>
<dbReference type="Proteomes" id="UP001605036">
    <property type="component" value="Unassembled WGS sequence"/>
</dbReference>
<name>A0ABD1XJR9_9MARC</name>
<sequence>MSEMRRRSSRQSGVPPDERSSQRRRRATSLNYELPHNETMETIDQLVQVCLPEVLQVLKANSQSKKEYLVFPNSEDSSRVVSASVIEAEFLHRIGHKSLKDAWTMVAR</sequence>
<proteinExistence type="predicted"/>
<dbReference type="AlphaFoldDB" id="A0ABD1XJR9"/>
<evidence type="ECO:0000313" key="2">
    <source>
        <dbReference type="EMBL" id="KAL2609014.1"/>
    </source>
</evidence>